<dbReference type="eggNOG" id="arCOG04414">
    <property type="taxonomic scope" value="Archaea"/>
</dbReference>
<keyword evidence="3" id="KW-1185">Reference proteome</keyword>
<dbReference type="KEGG" id="abi:Aboo_1124"/>
<evidence type="ECO:0000313" key="2">
    <source>
        <dbReference type="EMBL" id="ADD08933.1"/>
    </source>
</evidence>
<evidence type="ECO:0000313" key="3">
    <source>
        <dbReference type="Proteomes" id="UP000001400"/>
    </source>
</evidence>
<dbReference type="OrthoDB" id="8982at2157"/>
<dbReference type="Pfam" id="PF09341">
    <property type="entry name" value="Pcc1"/>
    <property type="match status" value="1"/>
</dbReference>
<name>B5IFK6_ACIB4</name>
<dbReference type="STRING" id="439481.Aboo_1124"/>
<dbReference type="NCBIfam" id="NF011470">
    <property type="entry name" value="PRK14887.1"/>
    <property type="match status" value="1"/>
</dbReference>
<proteinExistence type="inferred from homology"/>
<dbReference type="RefSeq" id="WP_008085738.1">
    <property type="nucleotide sequence ID" value="NC_013926.1"/>
</dbReference>
<dbReference type="Proteomes" id="UP000001400">
    <property type="component" value="Chromosome"/>
</dbReference>
<sequence length="87" mass="9731">MPRAIIELPGSEEIYKALNVEAGREIPRTKVNIVSNENLEIIIDADDSHALRAALNSYLRWIELAYDIMEVIENGRIESDSSSTGET</sequence>
<reference evidence="2" key="1">
    <citation type="submission" date="2010-02" db="EMBL/GenBank/DDBJ databases">
        <title>Complete sequence of Aciduliprofundum boonei T469.</title>
        <authorList>
            <consortium name="US DOE Joint Genome Institute"/>
            <person name="Lucas S."/>
            <person name="Copeland A."/>
            <person name="Lapidus A."/>
            <person name="Cheng J.-F."/>
            <person name="Bruce D."/>
            <person name="Goodwin L."/>
            <person name="Pitluck S."/>
            <person name="Saunders E."/>
            <person name="Detter J.C."/>
            <person name="Han C."/>
            <person name="Tapia R."/>
            <person name="Land M."/>
            <person name="Hauser L."/>
            <person name="Kyrpides N."/>
            <person name="Mikhailova N."/>
            <person name="Flores G."/>
            <person name="Reysenbach A.-L."/>
            <person name="Woyke T."/>
        </authorList>
    </citation>
    <scope>NUCLEOTIDE SEQUENCE</scope>
    <source>
        <strain evidence="2">T469</strain>
    </source>
</reference>
<dbReference type="InterPro" id="IPR015419">
    <property type="entry name" value="CTAG/Pcc1"/>
</dbReference>
<dbReference type="HOGENOM" id="CLU_170076_2_2_2"/>
<dbReference type="Gene3D" id="3.30.310.50">
    <property type="entry name" value="Alpha-D-phosphohexomutase, C-terminal domain"/>
    <property type="match status" value="1"/>
</dbReference>
<organism evidence="2 3">
    <name type="scientific">Aciduliprofundum boonei (strain DSM 19572 / T469)</name>
    <dbReference type="NCBI Taxonomy" id="439481"/>
    <lineage>
        <taxon>Archaea</taxon>
        <taxon>Methanobacteriati</taxon>
        <taxon>Thermoplasmatota</taxon>
        <taxon>DHVE2 group</taxon>
        <taxon>Candidatus Aciduliprofundum</taxon>
    </lineage>
</organism>
<dbReference type="GeneID" id="8828084"/>
<accession>B5IFK6</accession>
<evidence type="ECO:0000256" key="1">
    <source>
        <dbReference type="ARBA" id="ARBA00007073"/>
    </source>
</evidence>
<evidence type="ECO:0008006" key="4">
    <source>
        <dbReference type="Google" id="ProtNLM"/>
    </source>
</evidence>
<gene>
    <name evidence="2" type="ordered locus">Aboo_1124</name>
</gene>
<dbReference type="AlphaFoldDB" id="B5IFK6"/>
<comment type="similarity">
    <text evidence="1">Belongs to the CTAG/PCC1 family.</text>
</comment>
<protein>
    <recommendedName>
        <fullName evidence="4">KEOPS complex Pcc1-like subunit</fullName>
    </recommendedName>
</protein>
<dbReference type="EMBL" id="CP001941">
    <property type="protein sequence ID" value="ADD08933.1"/>
    <property type="molecule type" value="Genomic_DNA"/>
</dbReference>